<evidence type="ECO:0000259" key="8">
    <source>
        <dbReference type="PROSITE" id="PS50950"/>
    </source>
</evidence>
<dbReference type="PANTHER" id="PTHR46600">
    <property type="entry name" value="THAP DOMAIN-CONTAINING"/>
    <property type="match status" value="1"/>
</dbReference>
<dbReference type="Pfam" id="PF05485">
    <property type="entry name" value="THAP"/>
    <property type="match status" value="1"/>
</dbReference>
<evidence type="ECO:0000256" key="2">
    <source>
        <dbReference type="ARBA" id="ARBA00022771"/>
    </source>
</evidence>
<sequence>MDSGKSRRKTCAVSTCSSPHVDYGYSYHRFPKRSNVRDQWIKACRRIDKINPDTATVCSKHFEQECFEQNLKAELMANYGRTASGKVRKTLKANAVPTLHLRSSDPSEGPVEDRSKTRRKERITARNTKKMIQNLIQESEMETSKENANVASDVANKVKSYSSVSTQADIHVKNKSWMKEKKELLRTISRLKNRIIALERIKSRKVSSKAQVMKTLRFNLSQKISPSQASALFSTKAKARPQNWSDEEIQRSLVLRSLTGERAYSFILNNYPLPLPALSTLRKYRLHSEEFH</sequence>
<evidence type="ECO:0000256" key="7">
    <source>
        <dbReference type="SAM" id="MobiDB-lite"/>
    </source>
</evidence>
<dbReference type="EMBL" id="BT080251">
    <property type="protein sequence ID" value="ACO14675.1"/>
    <property type="molecule type" value="mRNA"/>
</dbReference>
<dbReference type="InterPro" id="IPR026516">
    <property type="entry name" value="THAP1/10"/>
</dbReference>
<proteinExistence type="evidence at transcript level"/>
<keyword evidence="4 5" id="KW-0238">DNA-binding</keyword>
<dbReference type="SMART" id="SM00980">
    <property type="entry name" value="THAP"/>
    <property type="match status" value="1"/>
</dbReference>
<dbReference type="GO" id="GO:0043565">
    <property type="term" value="F:sequence-specific DNA binding"/>
    <property type="evidence" value="ECO:0007669"/>
    <property type="project" value="InterPro"/>
</dbReference>
<dbReference type="InterPro" id="IPR006612">
    <property type="entry name" value="THAP_Znf"/>
</dbReference>
<dbReference type="SMART" id="SM00692">
    <property type="entry name" value="DM3"/>
    <property type="match status" value="1"/>
</dbReference>
<accession>C1C072</accession>
<feature type="domain" description="THAP-type" evidence="8">
    <location>
        <begin position="7"/>
        <end position="100"/>
    </location>
</feature>
<dbReference type="PROSITE" id="PS50950">
    <property type="entry name" value="ZF_THAP"/>
    <property type="match status" value="1"/>
</dbReference>
<dbReference type="SUPFAM" id="SSF57716">
    <property type="entry name" value="Glucocorticoid receptor-like (DNA-binding domain)"/>
    <property type="match status" value="1"/>
</dbReference>
<dbReference type="Gene3D" id="6.20.210.20">
    <property type="entry name" value="THAP domain"/>
    <property type="match status" value="1"/>
</dbReference>
<evidence type="ECO:0000313" key="9">
    <source>
        <dbReference type="EMBL" id="ACO14675.1"/>
    </source>
</evidence>
<feature type="region of interest" description="Disordered" evidence="7">
    <location>
        <begin position="98"/>
        <end position="121"/>
    </location>
</feature>
<reference evidence="9" key="1">
    <citation type="submission" date="2009-03" db="EMBL/GenBank/DDBJ databases">
        <title>Caligus clemensi ESTs and full-length cDNAs.</title>
        <authorList>
            <person name="Yasuike M."/>
            <person name="von Schalburg K."/>
            <person name="Cooper G."/>
            <person name="Leong J."/>
            <person name="Jones S.R.M."/>
            <person name="Koop B.F."/>
        </authorList>
    </citation>
    <scope>NUCLEOTIDE SEQUENCE</scope>
    <source>
        <tissue evidence="9">Whole</tissue>
    </source>
</reference>
<keyword evidence="2 5" id="KW-0863">Zinc-finger</keyword>
<feature type="coiled-coil region" evidence="6">
    <location>
        <begin position="174"/>
        <end position="201"/>
    </location>
</feature>
<keyword evidence="1" id="KW-0479">Metal-binding</keyword>
<evidence type="ECO:0000256" key="1">
    <source>
        <dbReference type="ARBA" id="ARBA00022723"/>
    </source>
</evidence>
<evidence type="ECO:0000256" key="5">
    <source>
        <dbReference type="PROSITE-ProRule" id="PRU00309"/>
    </source>
</evidence>
<evidence type="ECO:0000256" key="4">
    <source>
        <dbReference type="ARBA" id="ARBA00023125"/>
    </source>
</evidence>
<organism evidence="9">
    <name type="scientific">Caligus clemensi</name>
    <name type="common">Sea louse</name>
    <dbReference type="NCBI Taxonomy" id="344056"/>
    <lineage>
        <taxon>Eukaryota</taxon>
        <taxon>Metazoa</taxon>
        <taxon>Ecdysozoa</taxon>
        <taxon>Arthropoda</taxon>
        <taxon>Crustacea</taxon>
        <taxon>Multicrustacea</taxon>
        <taxon>Hexanauplia</taxon>
        <taxon>Copepoda</taxon>
        <taxon>Siphonostomatoida</taxon>
        <taxon>Caligidae</taxon>
        <taxon>Caligus</taxon>
    </lineage>
</organism>
<evidence type="ECO:0000256" key="6">
    <source>
        <dbReference type="SAM" id="Coils"/>
    </source>
</evidence>
<name>C1C072_CALCM</name>
<keyword evidence="6" id="KW-0175">Coiled coil</keyword>
<dbReference type="PANTHER" id="PTHR46600:SF11">
    <property type="entry name" value="THAP DOMAIN-CONTAINING PROTEIN 10"/>
    <property type="match status" value="1"/>
</dbReference>
<dbReference type="AlphaFoldDB" id="C1C072"/>
<keyword evidence="3" id="KW-0862">Zinc</keyword>
<gene>
    <name evidence="9" type="primary">THAP9</name>
</gene>
<evidence type="ECO:0000256" key="3">
    <source>
        <dbReference type="ARBA" id="ARBA00022833"/>
    </source>
</evidence>
<dbReference type="GO" id="GO:0008270">
    <property type="term" value="F:zinc ion binding"/>
    <property type="evidence" value="ECO:0007669"/>
    <property type="project" value="UniProtKB-KW"/>
</dbReference>
<dbReference type="InterPro" id="IPR038441">
    <property type="entry name" value="THAP_Znf_sf"/>
</dbReference>
<protein>
    <submittedName>
        <fullName evidence="9">THAP domain-containing protein 9</fullName>
    </submittedName>
</protein>